<proteinExistence type="predicted"/>
<dbReference type="Proteomes" id="UP000192997">
    <property type="component" value="Unassembled WGS sequence"/>
</dbReference>
<accession>A0A1X4G971</accession>
<protein>
    <submittedName>
        <fullName evidence="2">Uncharacterized protein</fullName>
    </submittedName>
</protein>
<sequence>MSLMDVVTFTLFNAVACIVLPKLISIVFPIHKTRIESKPIKTPKSQPATEAVQQISGFSYSNSSF</sequence>
<keyword evidence="1" id="KW-1133">Transmembrane helix</keyword>
<evidence type="ECO:0000313" key="2">
    <source>
        <dbReference type="EMBL" id="OSO93307.1"/>
    </source>
</evidence>
<comment type="caution">
    <text evidence="2">The sequence shown here is derived from an EMBL/GenBank/DDBJ whole genome shotgun (WGS) entry which is preliminary data.</text>
</comment>
<keyword evidence="1" id="KW-0812">Transmembrane</keyword>
<organism evidence="2 3">
    <name type="scientific">Cylindrospermopsis raciborskii CENA303</name>
    <dbReference type="NCBI Taxonomy" id="1170769"/>
    <lineage>
        <taxon>Bacteria</taxon>
        <taxon>Bacillati</taxon>
        <taxon>Cyanobacteriota</taxon>
        <taxon>Cyanophyceae</taxon>
        <taxon>Nostocales</taxon>
        <taxon>Aphanizomenonaceae</taxon>
        <taxon>Cylindrospermopsis</taxon>
    </lineage>
</organism>
<name>A0A1X4G971_9CYAN</name>
<keyword evidence="1" id="KW-0472">Membrane</keyword>
<evidence type="ECO:0000313" key="3">
    <source>
        <dbReference type="Proteomes" id="UP000192997"/>
    </source>
</evidence>
<evidence type="ECO:0000256" key="1">
    <source>
        <dbReference type="SAM" id="Phobius"/>
    </source>
</evidence>
<dbReference type="EMBL" id="NBYN01000027">
    <property type="protein sequence ID" value="OSO93307.1"/>
    <property type="molecule type" value="Genomic_DNA"/>
</dbReference>
<feature type="transmembrane region" description="Helical" evidence="1">
    <location>
        <begin position="6"/>
        <end position="28"/>
    </location>
</feature>
<gene>
    <name evidence="2" type="ORF">B7O87_05840</name>
</gene>
<dbReference type="AlphaFoldDB" id="A0A1X4G971"/>
<reference evidence="3" key="1">
    <citation type="submission" date="2017-04" db="EMBL/GenBank/DDBJ databases">
        <authorList>
            <person name="Abreu V.A."/>
            <person name="Popin R.V."/>
            <person name="Rigonato J."/>
            <person name="Andreote A.P."/>
            <person name="Schaker P.C."/>
            <person name="Hoff-Risseti C."/>
            <person name="Alvarenga D.O."/>
            <person name="Varani A.M."/>
            <person name="Fiore M.F."/>
        </authorList>
    </citation>
    <scope>NUCLEOTIDE SEQUENCE [LARGE SCALE GENOMIC DNA]</scope>
    <source>
        <strain evidence="3">CENA303</strain>
    </source>
</reference>